<proteinExistence type="predicted"/>
<comment type="caution">
    <text evidence="2">The sequence shown here is derived from an EMBL/GenBank/DDBJ whole genome shotgun (WGS) entry which is preliminary data.</text>
</comment>
<keyword evidence="3" id="KW-1185">Reference proteome</keyword>
<accession>A0ABQ9GUN0</accession>
<dbReference type="PANTHER" id="PTHR45749:SF23">
    <property type="entry name" value="ZINC FINGER MYM-TYPE PROTEIN 1-LIKE"/>
    <property type="match status" value="1"/>
</dbReference>
<sequence>MYISITPPWQCQLESEEALCIFCDSKFSEDSRGEVWILCFTYKMRAHTECAGPESDIYVCGYCKPQQLPSSYDNASNMSGKYSGLQERIKELNEFAEYIPCFAHSLNLIGKCAAECCQEASLTPEEVSRESSNLVKSYPVDLEEILGEELLHFTELLKTELLISLITENSLECCFPNVETALRMYLSLMVTNCTGERSFSKLKRIKNELKTTMIVFTSCTYGGSTVDRMTFLLPLPGAAVAERLACCLPPRRTGLDPGRVTPNFRMWELCRTMPLVSGSSWGSPVLDEHF</sequence>
<dbReference type="Proteomes" id="UP001159363">
    <property type="component" value="Chromosome 8"/>
</dbReference>
<dbReference type="Pfam" id="PF05699">
    <property type="entry name" value="Dimer_Tnp_hAT"/>
    <property type="match status" value="1"/>
</dbReference>
<reference evidence="2 3" key="1">
    <citation type="submission" date="2023-02" db="EMBL/GenBank/DDBJ databases">
        <title>LHISI_Scaffold_Assembly.</title>
        <authorList>
            <person name="Stuart O.P."/>
            <person name="Cleave R."/>
            <person name="Magrath M.J.L."/>
            <person name="Mikheyev A.S."/>
        </authorList>
    </citation>
    <scope>NUCLEOTIDE SEQUENCE [LARGE SCALE GENOMIC DNA]</scope>
    <source>
        <strain evidence="2">Daus_M_001</strain>
        <tissue evidence="2">Leg muscle</tissue>
    </source>
</reference>
<gene>
    <name evidence="2" type="ORF">PR048_023630</name>
</gene>
<protein>
    <recommendedName>
        <fullName evidence="1">HAT C-terminal dimerisation domain-containing protein</fullName>
    </recommendedName>
</protein>
<name>A0ABQ9GUN0_9NEOP</name>
<evidence type="ECO:0000259" key="1">
    <source>
        <dbReference type="Pfam" id="PF05699"/>
    </source>
</evidence>
<evidence type="ECO:0000313" key="2">
    <source>
        <dbReference type="EMBL" id="KAJ8875731.1"/>
    </source>
</evidence>
<dbReference type="PANTHER" id="PTHR45749">
    <property type="match status" value="1"/>
</dbReference>
<dbReference type="InterPro" id="IPR008906">
    <property type="entry name" value="HATC_C_dom"/>
</dbReference>
<dbReference type="EMBL" id="JARBHB010000009">
    <property type="protein sequence ID" value="KAJ8875731.1"/>
    <property type="molecule type" value="Genomic_DNA"/>
</dbReference>
<evidence type="ECO:0000313" key="3">
    <source>
        <dbReference type="Proteomes" id="UP001159363"/>
    </source>
</evidence>
<feature type="domain" description="HAT C-terminal dimerisation" evidence="1">
    <location>
        <begin position="170"/>
        <end position="211"/>
    </location>
</feature>
<organism evidence="2 3">
    <name type="scientific">Dryococelus australis</name>
    <dbReference type="NCBI Taxonomy" id="614101"/>
    <lineage>
        <taxon>Eukaryota</taxon>
        <taxon>Metazoa</taxon>
        <taxon>Ecdysozoa</taxon>
        <taxon>Arthropoda</taxon>
        <taxon>Hexapoda</taxon>
        <taxon>Insecta</taxon>
        <taxon>Pterygota</taxon>
        <taxon>Neoptera</taxon>
        <taxon>Polyneoptera</taxon>
        <taxon>Phasmatodea</taxon>
        <taxon>Verophasmatodea</taxon>
        <taxon>Anareolatae</taxon>
        <taxon>Phasmatidae</taxon>
        <taxon>Eurycanthinae</taxon>
        <taxon>Dryococelus</taxon>
    </lineage>
</organism>